<protein>
    <recommendedName>
        <fullName evidence="4">DUF695 domain-containing protein</fullName>
    </recommendedName>
</protein>
<name>A0ABT6XIV8_9GAMM</name>
<evidence type="ECO:0000313" key="3">
    <source>
        <dbReference type="Proteomes" id="UP001321580"/>
    </source>
</evidence>
<dbReference type="RefSeq" id="WP_283213451.1">
    <property type="nucleotide sequence ID" value="NZ_JASGBI010000001.1"/>
</dbReference>
<evidence type="ECO:0000313" key="2">
    <source>
        <dbReference type="EMBL" id="MDI9240097.1"/>
    </source>
</evidence>
<reference evidence="2 3" key="1">
    <citation type="submission" date="2023-05" db="EMBL/GenBank/DDBJ databases">
        <title>Lysobacter sp. strain LF1 Genome sequencing and assembly.</title>
        <authorList>
            <person name="Jung Y."/>
        </authorList>
    </citation>
    <scope>NUCLEOTIDE SEQUENCE [LARGE SCALE GENOMIC DNA]</scope>
    <source>
        <strain evidence="2 3">LF1</strain>
    </source>
</reference>
<feature type="chain" id="PRO_5046076538" description="DUF695 domain-containing protein" evidence="1">
    <location>
        <begin position="24"/>
        <end position="146"/>
    </location>
</feature>
<organism evidence="2 3">
    <name type="scientific">Lysobacter stagni</name>
    <dbReference type="NCBI Taxonomy" id="3045172"/>
    <lineage>
        <taxon>Bacteria</taxon>
        <taxon>Pseudomonadati</taxon>
        <taxon>Pseudomonadota</taxon>
        <taxon>Gammaproteobacteria</taxon>
        <taxon>Lysobacterales</taxon>
        <taxon>Lysobacteraceae</taxon>
        <taxon>Lysobacter</taxon>
    </lineage>
</organism>
<gene>
    <name evidence="2" type="ORF">QLQ15_14375</name>
</gene>
<dbReference type="EMBL" id="JASGBI010000001">
    <property type="protein sequence ID" value="MDI9240097.1"/>
    <property type="molecule type" value="Genomic_DNA"/>
</dbReference>
<evidence type="ECO:0000256" key="1">
    <source>
        <dbReference type="SAM" id="SignalP"/>
    </source>
</evidence>
<accession>A0ABT6XIV8</accession>
<evidence type="ECO:0008006" key="4">
    <source>
        <dbReference type="Google" id="ProtNLM"/>
    </source>
</evidence>
<keyword evidence="1" id="KW-0732">Signal</keyword>
<feature type="signal peptide" evidence="1">
    <location>
        <begin position="1"/>
        <end position="23"/>
    </location>
</feature>
<dbReference type="Proteomes" id="UP001321580">
    <property type="component" value="Unassembled WGS sequence"/>
</dbReference>
<proteinExistence type="predicted"/>
<comment type="caution">
    <text evidence="2">The sequence shown here is derived from an EMBL/GenBank/DDBJ whole genome shotgun (WGS) entry which is preliminary data.</text>
</comment>
<keyword evidence="3" id="KW-1185">Reference proteome</keyword>
<sequence length="146" mass="16017">MNRLLLSVLILLLPACAAAQKHAWETDPVESKVGIHVIPNFGDDPTVYSPIITEDSVRSALRSVDWDSGFHQVVVVLSPGTSMEVGGSLDPRHGLAAVYRNRSEMAEAVTKQAPETVDDMEAILVAFLKPGDGWMRVQEFEFSGRR</sequence>